<accession>A0AAE0K847</accession>
<keyword evidence="2" id="KW-1185">Reference proteome</keyword>
<evidence type="ECO:0000313" key="1">
    <source>
        <dbReference type="EMBL" id="KAK3371928.1"/>
    </source>
</evidence>
<organism evidence="1 2">
    <name type="scientific">Podospora didyma</name>
    <dbReference type="NCBI Taxonomy" id="330526"/>
    <lineage>
        <taxon>Eukaryota</taxon>
        <taxon>Fungi</taxon>
        <taxon>Dikarya</taxon>
        <taxon>Ascomycota</taxon>
        <taxon>Pezizomycotina</taxon>
        <taxon>Sordariomycetes</taxon>
        <taxon>Sordariomycetidae</taxon>
        <taxon>Sordariales</taxon>
        <taxon>Podosporaceae</taxon>
        <taxon>Podospora</taxon>
    </lineage>
</organism>
<name>A0AAE0K847_9PEZI</name>
<dbReference type="AlphaFoldDB" id="A0AAE0K847"/>
<gene>
    <name evidence="1" type="ORF">B0H63DRAFT_503369</name>
</gene>
<sequence>MPLLCNDAPRPSASSALNKSGFPLLVDLGYAFPTQPCILRGLRLKPEKVAKENQICASGSSKWGSSPVRCKHSTPSFRRPLQVELAAKNTTTLTTGTSGADFSKEWFRGNRNRIAVLALAWAYILSARWAETLPGICSVAYGRECAAVYDSLSEKEDAIVVDIGNAGPDQARWWAFILMPGQGWCATMTFGNETFVSPWSIRLESDQRFVLSSSTKAVSSFPPFPPAPSFSDASRFITRFCLRHGIADQSRAALAAVLLFPCMGRGQTLQLPIAPAVVGYCYTRGLRPMLLSVFYEPSIECNAVSAWLQGSLAAISERARHAPLVQGRMLMDRSPEVSLLWLGVTVLGLQKDLLKEVGRGHVPIDLHAAAWSGTTQTFLQLPTSRLPRRIHRHTRLPLAQWKPCGSTPLEDTDLEVRNHAGCEGHRLWYQGFEWDVRQGFADDAGRPHTRLPALLCDSINMLSWLFTKIQRAVRLIFSPWWCCVRENIVCYEGMDYQRQTISENATRNIFTWLRPDGCARHEKGIWGYEWFDGWDSDDEVEESDSSDAPKRSVSSRVNSWLTCLTSELV</sequence>
<dbReference type="EMBL" id="JAULSW010000008">
    <property type="protein sequence ID" value="KAK3371928.1"/>
    <property type="molecule type" value="Genomic_DNA"/>
</dbReference>
<protein>
    <submittedName>
        <fullName evidence="1">Uncharacterized protein</fullName>
    </submittedName>
</protein>
<reference evidence="1" key="1">
    <citation type="journal article" date="2023" name="Mol. Phylogenet. Evol.">
        <title>Genome-scale phylogeny and comparative genomics of the fungal order Sordariales.</title>
        <authorList>
            <person name="Hensen N."/>
            <person name="Bonometti L."/>
            <person name="Westerberg I."/>
            <person name="Brannstrom I.O."/>
            <person name="Guillou S."/>
            <person name="Cros-Aarteil S."/>
            <person name="Calhoun S."/>
            <person name="Haridas S."/>
            <person name="Kuo A."/>
            <person name="Mondo S."/>
            <person name="Pangilinan J."/>
            <person name="Riley R."/>
            <person name="LaButti K."/>
            <person name="Andreopoulos B."/>
            <person name="Lipzen A."/>
            <person name="Chen C."/>
            <person name="Yan M."/>
            <person name="Daum C."/>
            <person name="Ng V."/>
            <person name="Clum A."/>
            <person name="Steindorff A."/>
            <person name="Ohm R.A."/>
            <person name="Martin F."/>
            <person name="Silar P."/>
            <person name="Natvig D.O."/>
            <person name="Lalanne C."/>
            <person name="Gautier V."/>
            <person name="Ament-Velasquez S.L."/>
            <person name="Kruys A."/>
            <person name="Hutchinson M.I."/>
            <person name="Powell A.J."/>
            <person name="Barry K."/>
            <person name="Miller A.N."/>
            <person name="Grigoriev I.V."/>
            <person name="Debuchy R."/>
            <person name="Gladieux P."/>
            <person name="Hiltunen Thoren M."/>
            <person name="Johannesson H."/>
        </authorList>
    </citation>
    <scope>NUCLEOTIDE SEQUENCE</scope>
    <source>
        <strain evidence="1">CBS 232.78</strain>
    </source>
</reference>
<comment type="caution">
    <text evidence="1">The sequence shown here is derived from an EMBL/GenBank/DDBJ whole genome shotgun (WGS) entry which is preliminary data.</text>
</comment>
<proteinExistence type="predicted"/>
<evidence type="ECO:0000313" key="2">
    <source>
        <dbReference type="Proteomes" id="UP001285441"/>
    </source>
</evidence>
<dbReference type="Proteomes" id="UP001285441">
    <property type="component" value="Unassembled WGS sequence"/>
</dbReference>
<reference evidence="1" key="2">
    <citation type="submission" date="2023-06" db="EMBL/GenBank/DDBJ databases">
        <authorList>
            <consortium name="Lawrence Berkeley National Laboratory"/>
            <person name="Haridas S."/>
            <person name="Hensen N."/>
            <person name="Bonometti L."/>
            <person name="Westerberg I."/>
            <person name="Brannstrom I.O."/>
            <person name="Guillou S."/>
            <person name="Cros-Aarteil S."/>
            <person name="Calhoun S."/>
            <person name="Kuo A."/>
            <person name="Mondo S."/>
            <person name="Pangilinan J."/>
            <person name="Riley R."/>
            <person name="LaButti K."/>
            <person name="Andreopoulos B."/>
            <person name="Lipzen A."/>
            <person name="Chen C."/>
            <person name="Yanf M."/>
            <person name="Daum C."/>
            <person name="Ng V."/>
            <person name="Clum A."/>
            <person name="Steindorff A."/>
            <person name="Ohm R."/>
            <person name="Martin F."/>
            <person name="Silar P."/>
            <person name="Natvig D."/>
            <person name="Lalanne C."/>
            <person name="Gautier V."/>
            <person name="Ament-velasquez S.L."/>
            <person name="Kruys A."/>
            <person name="Hutchinson M.I."/>
            <person name="Powell A.J."/>
            <person name="Barry K."/>
            <person name="Miller A.N."/>
            <person name="Grigoriev I.V."/>
            <person name="Debuchy R."/>
            <person name="Gladieux P."/>
            <person name="Thoren M.H."/>
            <person name="Johannesson H."/>
        </authorList>
    </citation>
    <scope>NUCLEOTIDE SEQUENCE</scope>
    <source>
        <strain evidence="1">CBS 232.78</strain>
    </source>
</reference>